<dbReference type="EMBL" id="GBRH01179488">
    <property type="protein sequence ID" value="JAE18408.1"/>
    <property type="molecule type" value="Transcribed_RNA"/>
</dbReference>
<dbReference type="AlphaFoldDB" id="A0A0A9GCK2"/>
<sequence length="77" mass="9125">MYPNKITWEKINKQHLEGKKNNNMKNIEKQLLRLVTEADTRVAMTQKYMLVTKNNLLLLGNIFTINSTQICEMINWN</sequence>
<name>A0A0A9GCK2_ARUDO</name>
<proteinExistence type="predicted"/>
<reference evidence="1" key="1">
    <citation type="submission" date="2014-09" db="EMBL/GenBank/DDBJ databases">
        <authorList>
            <person name="Magalhaes I.L.F."/>
            <person name="Oliveira U."/>
            <person name="Santos F.R."/>
            <person name="Vidigal T.H.D.A."/>
            <person name="Brescovit A.D."/>
            <person name="Santos A.J."/>
        </authorList>
    </citation>
    <scope>NUCLEOTIDE SEQUENCE</scope>
    <source>
        <tissue evidence="1">Shoot tissue taken approximately 20 cm above the soil surface</tissue>
    </source>
</reference>
<organism evidence="1">
    <name type="scientific">Arundo donax</name>
    <name type="common">Giant reed</name>
    <name type="synonym">Donax arundinaceus</name>
    <dbReference type="NCBI Taxonomy" id="35708"/>
    <lineage>
        <taxon>Eukaryota</taxon>
        <taxon>Viridiplantae</taxon>
        <taxon>Streptophyta</taxon>
        <taxon>Embryophyta</taxon>
        <taxon>Tracheophyta</taxon>
        <taxon>Spermatophyta</taxon>
        <taxon>Magnoliopsida</taxon>
        <taxon>Liliopsida</taxon>
        <taxon>Poales</taxon>
        <taxon>Poaceae</taxon>
        <taxon>PACMAD clade</taxon>
        <taxon>Arundinoideae</taxon>
        <taxon>Arundineae</taxon>
        <taxon>Arundo</taxon>
    </lineage>
</organism>
<reference evidence="1" key="2">
    <citation type="journal article" date="2015" name="Data Brief">
        <title>Shoot transcriptome of the giant reed, Arundo donax.</title>
        <authorList>
            <person name="Barrero R.A."/>
            <person name="Guerrero F.D."/>
            <person name="Moolhuijzen P."/>
            <person name="Goolsby J.A."/>
            <person name="Tidwell J."/>
            <person name="Bellgard S.E."/>
            <person name="Bellgard M.I."/>
        </authorList>
    </citation>
    <scope>NUCLEOTIDE SEQUENCE</scope>
    <source>
        <tissue evidence="1">Shoot tissue taken approximately 20 cm above the soil surface</tissue>
    </source>
</reference>
<accession>A0A0A9GCK2</accession>
<protein>
    <submittedName>
        <fullName evidence="1">Uncharacterized protein</fullName>
    </submittedName>
</protein>
<evidence type="ECO:0000313" key="1">
    <source>
        <dbReference type="EMBL" id="JAE18408.1"/>
    </source>
</evidence>